<dbReference type="AlphaFoldDB" id="A0A2G8K0Q2"/>
<keyword evidence="3" id="KW-0808">Transferase</keyword>
<evidence type="ECO:0000313" key="3">
    <source>
        <dbReference type="EMBL" id="PIK41570.1"/>
    </source>
</evidence>
<sequence>MAVSKACTGLRKVHGLLNDLLDVFNVYKDVLRSNTVDFYTINRIDLLRNANPRLLDEMSKLSGDGLVRLACGEFDLTEERKNDNLFDRNSEETFPEVCKLSQQSQIRCERLEHECHCYYPSAGSFTKSLALEKDASILVKPKEFMNLKKSHEVAEMSHLCSSLIRQQQVEKVIDIGSGKGYLSQYLTLQFGVRVIGIDSSDTNTHGAKERGRKLLKHWKTFMRRSAEQQNKLYPKEVVDPMGQSSSVEETKDNSEAIEPEVGYGCTTNEPDKSSSLGSTRESAEAMRNVPRLSSLAKVAMTGNQEKPDVNNLPQRNKYSDIESHRSQFEPVTAFVSSATDLASLTASLDVDEGRAFETDPFLLVGLHTCGDLGATLTQLFVDCPSAVAMCLVPCCYHFVTEEFEPKDSRFWKAPSEPNQWGFPMSQYLRGKEVNIGRDARMLACMLATTGGLPIQMKSSVKFSESVTA</sequence>
<proteinExistence type="predicted"/>
<dbReference type="SUPFAM" id="SSF53335">
    <property type="entry name" value="S-adenosyl-L-methionine-dependent methyltransferases"/>
    <property type="match status" value="1"/>
</dbReference>
<keyword evidence="4" id="KW-1185">Reference proteome</keyword>
<dbReference type="InterPro" id="IPR025714">
    <property type="entry name" value="Methyltranfer_dom"/>
</dbReference>
<reference evidence="3 4" key="1">
    <citation type="journal article" date="2017" name="PLoS Biol.">
        <title>The sea cucumber genome provides insights into morphological evolution and visceral regeneration.</title>
        <authorList>
            <person name="Zhang X."/>
            <person name="Sun L."/>
            <person name="Yuan J."/>
            <person name="Sun Y."/>
            <person name="Gao Y."/>
            <person name="Zhang L."/>
            <person name="Li S."/>
            <person name="Dai H."/>
            <person name="Hamel J.F."/>
            <person name="Liu C."/>
            <person name="Yu Y."/>
            <person name="Liu S."/>
            <person name="Lin W."/>
            <person name="Guo K."/>
            <person name="Jin S."/>
            <person name="Xu P."/>
            <person name="Storey K.B."/>
            <person name="Huan P."/>
            <person name="Zhang T."/>
            <person name="Zhou Y."/>
            <person name="Zhang J."/>
            <person name="Lin C."/>
            <person name="Li X."/>
            <person name="Xing L."/>
            <person name="Huo D."/>
            <person name="Sun M."/>
            <person name="Wang L."/>
            <person name="Mercier A."/>
            <person name="Li F."/>
            <person name="Yang H."/>
            <person name="Xiang J."/>
        </authorList>
    </citation>
    <scope>NUCLEOTIDE SEQUENCE [LARGE SCALE GENOMIC DNA]</scope>
    <source>
        <strain evidence="3">Shaxun</strain>
        <tissue evidence="3">Muscle</tissue>
    </source>
</reference>
<dbReference type="InterPro" id="IPR029063">
    <property type="entry name" value="SAM-dependent_MTases_sf"/>
</dbReference>
<dbReference type="PANTHER" id="PTHR12496">
    <property type="entry name" value="CGI-41 METHYLTRANSFERASE"/>
    <property type="match status" value="1"/>
</dbReference>
<dbReference type="Pfam" id="PF13679">
    <property type="entry name" value="Methyltransf_32"/>
    <property type="match status" value="1"/>
</dbReference>
<evidence type="ECO:0000256" key="1">
    <source>
        <dbReference type="SAM" id="MobiDB-lite"/>
    </source>
</evidence>
<dbReference type="EMBL" id="MRZV01001007">
    <property type="protein sequence ID" value="PIK41570.1"/>
    <property type="molecule type" value="Genomic_DNA"/>
</dbReference>
<dbReference type="PANTHER" id="PTHR12496:SF9">
    <property type="entry name" value="METHYLTRANSFERASE-LIKE PROTEIN 25-RELATED"/>
    <property type="match status" value="1"/>
</dbReference>
<dbReference type="CDD" id="cd02440">
    <property type="entry name" value="AdoMet_MTases"/>
    <property type="match status" value="1"/>
</dbReference>
<name>A0A2G8K0Q2_STIJA</name>
<dbReference type="InterPro" id="IPR052220">
    <property type="entry name" value="METTL25"/>
</dbReference>
<evidence type="ECO:0000259" key="2">
    <source>
        <dbReference type="Pfam" id="PF13679"/>
    </source>
</evidence>
<feature type="domain" description="Methyltransferase" evidence="2">
    <location>
        <begin position="148"/>
        <end position="401"/>
    </location>
</feature>
<feature type="compositionally biased region" description="Polar residues" evidence="1">
    <location>
        <begin position="265"/>
        <end position="280"/>
    </location>
</feature>
<feature type="region of interest" description="Disordered" evidence="1">
    <location>
        <begin position="239"/>
        <end position="287"/>
    </location>
</feature>
<dbReference type="GO" id="GO:0032259">
    <property type="term" value="P:methylation"/>
    <property type="evidence" value="ECO:0007669"/>
    <property type="project" value="UniProtKB-KW"/>
</dbReference>
<accession>A0A2G8K0Q2</accession>
<dbReference type="OrthoDB" id="10258156at2759"/>
<organism evidence="3 4">
    <name type="scientific">Stichopus japonicus</name>
    <name type="common">Sea cucumber</name>
    <dbReference type="NCBI Taxonomy" id="307972"/>
    <lineage>
        <taxon>Eukaryota</taxon>
        <taxon>Metazoa</taxon>
        <taxon>Echinodermata</taxon>
        <taxon>Eleutherozoa</taxon>
        <taxon>Echinozoa</taxon>
        <taxon>Holothuroidea</taxon>
        <taxon>Aspidochirotacea</taxon>
        <taxon>Aspidochirotida</taxon>
        <taxon>Stichopodidae</taxon>
        <taxon>Apostichopus</taxon>
    </lineage>
</organism>
<keyword evidence="3" id="KW-0489">Methyltransferase</keyword>
<dbReference type="Proteomes" id="UP000230750">
    <property type="component" value="Unassembled WGS sequence"/>
</dbReference>
<dbReference type="GO" id="GO:0008168">
    <property type="term" value="F:methyltransferase activity"/>
    <property type="evidence" value="ECO:0007669"/>
    <property type="project" value="UniProtKB-KW"/>
</dbReference>
<dbReference type="Gene3D" id="3.40.50.150">
    <property type="entry name" value="Vaccinia Virus protein VP39"/>
    <property type="match status" value="1"/>
</dbReference>
<gene>
    <name evidence="3" type="ORF">BSL78_21576</name>
</gene>
<comment type="caution">
    <text evidence="3">The sequence shown here is derived from an EMBL/GenBank/DDBJ whole genome shotgun (WGS) entry which is preliminary data.</text>
</comment>
<dbReference type="STRING" id="307972.A0A2G8K0Q2"/>
<protein>
    <submittedName>
        <fullName evidence="3">Putative methyltransferase-like protein 25 isoform X3</fullName>
    </submittedName>
</protein>
<evidence type="ECO:0000313" key="4">
    <source>
        <dbReference type="Proteomes" id="UP000230750"/>
    </source>
</evidence>